<keyword evidence="1" id="KW-0472">Membrane</keyword>
<dbReference type="EMBL" id="CP025682">
    <property type="protein sequence ID" value="AUN93485.1"/>
    <property type="molecule type" value="Genomic_DNA"/>
</dbReference>
<keyword evidence="1" id="KW-0812">Transmembrane</keyword>
<name>A0A2I6S2M2_9RHOO</name>
<sequence length="153" mass="16802">MNYVDRMLLPGEKIAYRTRLHPMIYVKPVILFVVLTALGRVLPPEYQPYAAVLMVVILLPYTFLVSSAHAVGDIAVTGQRVLLRVGPLASQFSHLLLHKIVSVDVVASIAGSGTLRINMAGDVQRSVSFVRDPGALARAIEDARDQLIAEDRR</sequence>
<keyword evidence="3" id="KW-1185">Reference proteome</keyword>
<dbReference type="AlphaFoldDB" id="A0A2I6S2M2"/>
<evidence type="ECO:0008006" key="4">
    <source>
        <dbReference type="Google" id="ProtNLM"/>
    </source>
</evidence>
<keyword evidence="1" id="KW-1133">Transmembrane helix</keyword>
<dbReference type="RefSeq" id="WP_102245559.1">
    <property type="nucleotide sequence ID" value="NZ_CP025682.1"/>
</dbReference>
<evidence type="ECO:0000256" key="1">
    <source>
        <dbReference type="SAM" id="Phobius"/>
    </source>
</evidence>
<gene>
    <name evidence="2" type="ORF">C0099_00170</name>
</gene>
<feature type="transmembrane region" description="Helical" evidence="1">
    <location>
        <begin position="49"/>
        <end position="71"/>
    </location>
</feature>
<organism evidence="2 3">
    <name type="scientific">Pseudazoarcus pumilus</name>
    <dbReference type="NCBI Taxonomy" id="2067960"/>
    <lineage>
        <taxon>Bacteria</taxon>
        <taxon>Pseudomonadati</taxon>
        <taxon>Pseudomonadota</taxon>
        <taxon>Betaproteobacteria</taxon>
        <taxon>Rhodocyclales</taxon>
        <taxon>Zoogloeaceae</taxon>
        <taxon>Pseudazoarcus</taxon>
    </lineage>
</organism>
<evidence type="ECO:0000313" key="3">
    <source>
        <dbReference type="Proteomes" id="UP000242205"/>
    </source>
</evidence>
<dbReference type="Proteomes" id="UP000242205">
    <property type="component" value="Chromosome"/>
</dbReference>
<reference evidence="2 3" key="1">
    <citation type="submission" date="2018-01" db="EMBL/GenBank/DDBJ databases">
        <authorList>
            <person name="Fu G.-Y."/>
        </authorList>
    </citation>
    <scope>NUCLEOTIDE SEQUENCE [LARGE SCALE GENOMIC DNA]</scope>
    <source>
        <strain evidence="2 3">SY39</strain>
    </source>
</reference>
<protein>
    <recommendedName>
        <fullName evidence="4">DUF304 domain-containing protein</fullName>
    </recommendedName>
</protein>
<accession>A0A2I6S2M2</accession>
<evidence type="ECO:0000313" key="2">
    <source>
        <dbReference type="EMBL" id="AUN93485.1"/>
    </source>
</evidence>
<dbReference type="OrthoDB" id="7364486at2"/>
<feature type="transmembrane region" description="Helical" evidence="1">
    <location>
        <begin position="24"/>
        <end position="43"/>
    </location>
</feature>
<dbReference type="KEGG" id="atw:C0099_00170"/>
<proteinExistence type="predicted"/>